<evidence type="ECO:0000256" key="2">
    <source>
        <dbReference type="SAM" id="SignalP"/>
    </source>
</evidence>
<dbReference type="OrthoDB" id="9911202at2"/>
<evidence type="ECO:0000313" key="4">
    <source>
        <dbReference type="Proteomes" id="UP000248330"/>
    </source>
</evidence>
<dbReference type="RefSeq" id="WP_110265415.1">
    <property type="nucleotide sequence ID" value="NZ_CAKZQT010000011.1"/>
</dbReference>
<reference evidence="3 4" key="1">
    <citation type="submission" date="2018-04" db="EMBL/GenBank/DDBJ databases">
        <title>Genomic Encyclopedia of Type Strains, Phase IV (KMG-IV): sequencing the most valuable type-strain genomes for metagenomic binning, comparative biology and taxonomic classification.</title>
        <authorList>
            <person name="Goeker M."/>
        </authorList>
    </citation>
    <scope>NUCLEOTIDE SEQUENCE [LARGE SCALE GENOMIC DNA]</scope>
    <source>
        <strain evidence="3 4">DSM 104150</strain>
    </source>
</reference>
<dbReference type="EMBL" id="QICN01000006">
    <property type="protein sequence ID" value="PXV67094.1"/>
    <property type="molecule type" value="Genomic_DNA"/>
</dbReference>
<comment type="caution">
    <text evidence="3">The sequence shown here is derived from an EMBL/GenBank/DDBJ whole genome shotgun (WGS) entry which is preliminary data.</text>
</comment>
<dbReference type="PROSITE" id="PS51257">
    <property type="entry name" value="PROKAR_LIPOPROTEIN"/>
    <property type="match status" value="1"/>
</dbReference>
<evidence type="ECO:0000256" key="1">
    <source>
        <dbReference type="SAM" id="MobiDB-lite"/>
    </source>
</evidence>
<feature type="compositionally biased region" description="Basic and acidic residues" evidence="1">
    <location>
        <begin position="43"/>
        <end position="52"/>
    </location>
</feature>
<proteinExistence type="predicted"/>
<keyword evidence="2" id="KW-0732">Signal</keyword>
<feature type="region of interest" description="Disordered" evidence="1">
    <location>
        <begin position="43"/>
        <end position="82"/>
    </location>
</feature>
<dbReference type="AlphaFoldDB" id="A0A318EBJ3"/>
<feature type="chain" id="PRO_5016452602" evidence="2">
    <location>
        <begin position="20"/>
        <end position="82"/>
    </location>
</feature>
<dbReference type="Proteomes" id="UP000248330">
    <property type="component" value="Unassembled WGS sequence"/>
</dbReference>
<organism evidence="3 4">
    <name type="scientific">Sinimarinibacterium flocculans</name>
    <dbReference type="NCBI Taxonomy" id="985250"/>
    <lineage>
        <taxon>Bacteria</taxon>
        <taxon>Pseudomonadati</taxon>
        <taxon>Pseudomonadota</taxon>
        <taxon>Gammaproteobacteria</taxon>
        <taxon>Nevskiales</taxon>
        <taxon>Nevskiaceae</taxon>
        <taxon>Sinimarinibacterium</taxon>
    </lineage>
</organism>
<evidence type="ECO:0000313" key="3">
    <source>
        <dbReference type="EMBL" id="PXV67094.1"/>
    </source>
</evidence>
<accession>A0A318EBJ3</accession>
<protein>
    <submittedName>
        <fullName evidence="3">Uncharacterized protein</fullName>
    </submittedName>
</protein>
<feature type="compositionally biased region" description="Acidic residues" evidence="1">
    <location>
        <begin position="73"/>
        <end position="82"/>
    </location>
</feature>
<feature type="signal peptide" evidence="2">
    <location>
        <begin position="1"/>
        <end position="19"/>
    </location>
</feature>
<keyword evidence="4" id="KW-1185">Reference proteome</keyword>
<gene>
    <name evidence="3" type="ORF">C8D93_10670</name>
</gene>
<name>A0A318EBJ3_9GAMM</name>
<sequence>MKQMSVTLAALLGASLMLAACKKEEPTPVEKAVESTKDALDMRENEKAKDAAEDLQSAGENAAEAVEEKAEEMGEAMEDSAQ</sequence>